<evidence type="ECO:0000259" key="1">
    <source>
        <dbReference type="Pfam" id="PF07589"/>
    </source>
</evidence>
<gene>
    <name evidence="2" type="ordered locus">ACMV_P1_01690</name>
</gene>
<dbReference type="KEGG" id="amv:ACMV_P1_01690"/>
<dbReference type="AlphaFoldDB" id="F0J798"/>
<dbReference type="EMBL" id="AP012036">
    <property type="protein sequence ID" value="BAJ82965.1"/>
    <property type="molecule type" value="Genomic_DNA"/>
</dbReference>
<dbReference type="HOGENOM" id="CLU_118431_0_0_5"/>
<geneLocation type="plasmid" evidence="2 3">
    <name>pACMV1</name>
</geneLocation>
<reference evidence="2 3" key="1">
    <citation type="submission" date="2010-12" db="EMBL/GenBank/DDBJ databases">
        <title>Whole genome sequence of Acidiphilium multivorum AIU301.</title>
        <authorList>
            <person name="Narita-Yamada S."/>
            <person name="Nakamura S."/>
            <person name="Ito N."/>
            <person name="Takarada H."/>
            <person name="Katano Y."/>
            <person name="Nakazawa H."/>
            <person name="Hosoyama A."/>
            <person name="Yamada R."/>
            <person name="Fujita N."/>
        </authorList>
    </citation>
    <scope>NUCLEOTIDE SEQUENCE [LARGE SCALE GENOMIC DNA]</scope>
    <source>
        <strain evidence="3">DSM 11245 / JCM 8867 / AIU301</strain>
        <plasmid evidence="2 3">pACMV1</plasmid>
    </source>
</reference>
<evidence type="ECO:0000313" key="2">
    <source>
        <dbReference type="EMBL" id="BAJ82965.1"/>
    </source>
</evidence>
<feature type="domain" description="Ice-binding protein C-terminal" evidence="1">
    <location>
        <begin position="169"/>
        <end position="189"/>
    </location>
</feature>
<dbReference type="Pfam" id="PF07589">
    <property type="entry name" value="PEP-CTERM"/>
    <property type="match status" value="1"/>
</dbReference>
<evidence type="ECO:0000313" key="3">
    <source>
        <dbReference type="Proteomes" id="UP000007100"/>
    </source>
</evidence>
<accession>F0J798</accession>
<proteinExistence type="predicted"/>
<organism evidence="2 3">
    <name type="scientific">Acidiphilium multivorum (strain DSM 11245 / JCM 8867 / NBRC 100883 / AIU 301)</name>
    <dbReference type="NCBI Taxonomy" id="926570"/>
    <lineage>
        <taxon>Bacteria</taxon>
        <taxon>Pseudomonadati</taxon>
        <taxon>Pseudomonadota</taxon>
        <taxon>Alphaproteobacteria</taxon>
        <taxon>Acetobacterales</taxon>
        <taxon>Acidocellaceae</taxon>
        <taxon>Acidiphilium</taxon>
    </lineage>
</organism>
<dbReference type="InterPro" id="IPR013424">
    <property type="entry name" value="Ice-binding_C"/>
</dbReference>
<keyword evidence="3" id="KW-1185">Reference proteome</keyword>
<dbReference type="Proteomes" id="UP000007100">
    <property type="component" value="Plasmid pACMV1"/>
</dbReference>
<sequence>MLKFRHIASAIVVLGLTTAGAHASLIADGITYTLSESATANPLTDQFTLNIAGINGPSDAEGGRYGVQSFALNPPSNFASAAAPSGFTELSGGLNANGCNGKGNFYCFAAETTPQGPALPADSSINYTFYVTLSSGLFSGYSPDFKINWVGTKNNYDLVSKPLTPTPTPVPEPGSLLLLGTGLIGLGLVGRFKLSKRFL</sequence>
<protein>
    <recommendedName>
        <fullName evidence="1">Ice-binding protein C-terminal domain-containing protein</fullName>
    </recommendedName>
</protein>
<dbReference type="RefSeq" id="WP_013634985.1">
    <property type="nucleotide sequence ID" value="NC_015178.1"/>
</dbReference>
<dbReference type="NCBIfam" id="TIGR02595">
    <property type="entry name" value="PEP_CTERM"/>
    <property type="match status" value="1"/>
</dbReference>
<name>F0J798_ACIMA</name>
<keyword evidence="2" id="KW-0614">Plasmid</keyword>